<organism evidence="1 2">
    <name type="scientific">Pseudonocardia sediminis</name>
    <dbReference type="NCBI Taxonomy" id="1397368"/>
    <lineage>
        <taxon>Bacteria</taxon>
        <taxon>Bacillati</taxon>
        <taxon>Actinomycetota</taxon>
        <taxon>Actinomycetes</taxon>
        <taxon>Pseudonocardiales</taxon>
        <taxon>Pseudonocardiaceae</taxon>
        <taxon>Pseudonocardia</taxon>
    </lineage>
</organism>
<sequence>MTTDPLTTDPLTTVTDADLVAAVVAGCPAVAALHGGRWGEVATYLPGRQVTGVRVRPDLVEVHVVGRYPVPVPDIARQIRTALQTSPVTAVAGTPVEVVVEDYAEPRV</sequence>
<dbReference type="EMBL" id="SHKL01000001">
    <property type="protein sequence ID" value="RZT87761.1"/>
    <property type="molecule type" value="Genomic_DNA"/>
</dbReference>
<name>A0A4Q7V2W7_PSEST</name>
<evidence type="ECO:0000313" key="1">
    <source>
        <dbReference type="EMBL" id="RZT87761.1"/>
    </source>
</evidence>
<dbReference type="Proteomes" id="UP000291591">
    <property type="component" value="Unassembled WGS sequence"/>
</dbReference>
<accession>A0A4Q7V2W7</accession>
<gene>
    <name evidence="1" type="ORF">EV383_4687</name>
</gene>
<dbReference type="OrthoDB" id="5195799at2"/>
<protein>
    <submittedName>
        <fullName evidence="1">Uncharacterized protein</fullName>
    </submittedName>
</protein>
<evidence type="ECO:0000313" key="2">
    <source>
        <dbReference type="Proteomes" id="UP000291591"/>
    </source>
</evidence>
<keyword evidence="2" id="KW-1185">Reference proteome</keyword>
<comment type="caution">
    <text evidence="1">The sequence shown here is derived from an EMBL/GenBank/DDBJ whole genome shotgun (WGS) entry which is preliminary data.</text>
</comment>
<dbReference type="RefSeq" id="WP_130291865.1">
    <property type="nucleotide sequence ID" value="NZ_SHKL01000001.1"/>
</dbReference>
<dbReference type="AlphaFoldDB" id="A0A4Q7V2W7"/>
<reference evidence="1 2" key="1">
    <citation type="submission" date="2019-02" db="EMBL/GenBank/DDBJ databases">
        <title>Sequencing the genomes of 1000 actinobacteria strains.</title>
        <authorList>
            <person name="Klenk H.-P."/>
        </authorList>
    </citation>
    <scope>NUCLEOTIDE SEQUENCE [LARGE SCALE GENOMIC DNA]</scope>
    <source>
        <strain evidence="1 2">DSM 45779</strain>
    </source>
</reference>
<proteinExistence type="predicted"/>